<sequence length="120" mass="13934">MSRTSEFYTKCKFSFKNTVFLVLGQQRWLHQISLFSVSLGQSRPKKSHLKRDLVGNLGRLQLNKTMYCEKNSIPPEKILLPPLHIKLGLMKQFVKSLPTDGDCFKYLVVAVKSLSRYLYH</sequence>
<reference evidence="1" key="1">
    <citation type="submission" date="2021-05" db="EMBL/GenBank/DDBJ databases">
        <authorList>
            <person name="Alioto T."/>
            <person name="Alioto T."/>
            <person name="Gomez Garrido J."/>
        </authorList>
    </citation>
    <scope>NUCLEOTIDE SEQUENCE</scope>
</reference>
<proteinExistence type="predicted"/>
<dbReference type="EMBL" id="HBUF01658584">
    <property type="protein sequence ID" value="CAG6788212.1"/>
    <property type="molecule type" value="Transcribed_RNA"/>
</dbReference>
<protein>
    <submittedName>
        <fullName evidence="1">Uncharacterized protein</fullName>
    </submittedName>
</protein>
<organism evidence="1">
    <name type="scientific">Cacopsylla melanoneura</name>
    <dbReference type="NCBI Taxonomy" id="428564"/>
    <lineage>
        <taxon>Eukaryota</taxon>
        <taxon>Metazoa</taxon>
        <taxon>Ecdysozoa</taxon>
        <taxon>Arthropoda</taxon>
        <taxon>Hexapoda</taxon>
        <taxon>Insecta</taxon>
        <taxon>Pterygota</taxon>
        <taxon>Neoptera</taxon>
        <taxon>Paraneoptera</taxon>
        <taxon>Hemiptera</taxon>
        <taxon>Sternorrhyncha</taxon>
        <taxon>Psylloidea</taxon>
        <taxon>Psyllidae</taxon>
        <taxon>Psyllinae</taxon>
        <taxon>Cacopsylla</taxon>
    </lineage>
</organism>
<name>A0A8D9BT54_9HEMI</name>
<accession>A0A8D9BT54</accession>
<dbReference type="AlphaFoldDB" id="A0A8D9BT54"/>
<evidence type="ECO:0000313" key="1">
    <source>
        <dbReference type="EMBL" id="CAG6788212.1"/>
    </source>
</evidence>